<feature type="transmembrane region" description="Helical" evidence="1">
    <location>
        <begin position="45"/>
        <end position="69"/>
    </location>
</feature>
<evidence type="ECO:0000313" key="3">
    <source>
        <dbReference type="EMBL" id="RQN24555.1"/>
    </source>
</evidence>
<evidence type="ECO:0000313" key="2">
    <source>
        <dbReference type="EMBL" id="HAT4307550.1"/>
    </source>
</evidence>
<reference evidence="2" key="3">
    <citation type="submission" date="2020-07" db="EMBL/GenBank/DDBJ databases">
        <authorList>
            <consortium name="NCBI Pathogen Detection Project"/>
        </authorList>
    </citation>
    <scope>NUCLEOTIDE SEQUENCE</scope>
    <source>
        <strain evidence="2">C8</strain>
    </source>
</reference>
<reference evidence="2" key="1">
    <citation type="journal article" date="2018" name="Genome Biol.">
        <title>SKESA: strategic k-mer extension for scrupulous assemblies.</title>
        <authorList>
            <person name="Souvorov A."/>
            <person name="Agarwala R."/>
            <person name="Lipman D.J."/>
        </authorList>
    </citation>
    <scope>NUCLEOTIDE SEQUENCE</scope>
    <source>
        <strain evidence="2">C8</strain>
    </source>
</reference>
<dbReference type="Proteomes" id="UP000859547">
    <property type="component" value="Unassembled WGS sequence"/>
</dbReference>
<protein>
    <submittedName>
        <fullName evidence="2">Uncharacterized protein</fullName>
    </submittedName>
</protein>
<name>A0A8H9QWR5_CLOPF</name>
<proteinExistence type="predicted"/>
<dbReference type="EMBL" id="DACTCB010000005">
    <property type="protein sequence ID" value="HAT4307550.1"/>
    <property type="molecule type" value="Genomic_DNA"/>
</dbReference>
<feature type="transmembrane region" description="Helical" evidence="1">
    <location>
        <begin position="7"/>
        <end position="25"/>
    </location>
</feature>
<organism evidence="2">
    <name type="scientific">Clostridium perfringens</name>
    <dbReference type="NCBI Taxonomy" id="1502"/>
    <lineage>
        <taxon>Bacteria</taxon>
        <taxon>Bacillati</taxon>
        <taxon>Bacillota</taxon>
        <taxon>Clostridia</taxon>
        <taxon>Eubacteriales</taxon>
        <taxon>Clostridiaceae</taxon>
        <taxon>Clostridium</taxon>
    </lineage>
</organism>
<gene>
    <name evidence="3" type="ORF">EHZ11_08360</name>
    <name evidence="2" type="ORF">I9080_001335</name>
</gene>
<keyword evidence="1" id="KW-0812">Transmembrane</keyword>
<reference evidence="3 4" key="2">
    <citation type="submission" date="2018-11" db="EMBL/GenBank/DDBJ databases">
        <title>Draft genome sequences of potential pathogenic Clostridium perfringens from environmental surface water in the North West Province, South Africa.</title>
        <authorList>
            <person name="Fourie J.C.J."/>
            <person name="Sanko T.J."/>
            <person name="Bezuidenhout C."/>
            <person name="Mienie C."/>
            <person name="Adeleke R."/>
        </authorList>
    </citation>
    <scope>NUCLEOTIDE SEQUENCE [LARGE SCALE GENOMIC DNA]</scope>
    <source>
        <strain evidence="3 4">SC4-C13</strain>
    </source>
</reference>
<dbReference type="EMBL" id="RQNR01000003">
    <property type="protein sequence ID" value="RQN24555.1"/>
    <property type="molecule type" value="Genomic_DNA"/>
</dbReference>
<evidence type="ECO:0000313" key="4">
    <source>
        <dbReference type="Proteomes" id="UP000273641"/>
    </source>
</evidence>
<accession>A0A8H9QWR5</accession>
<comment type="caution">
    <text evidence="2">The sequence shown here is derived from an EMBL/GenBank/DDBJ whole genome shotgun (WGS) entry which is preliminary data.</text>
</comment>
<keyword evidence="1" id="KW-0472">Membrane</keyword>
<evidence type="ECO:0000256" key="1">
    <source>
        <dbReference type="SAM" id="Phobius"/>
    </source>
</evidence>
<dbReference type="AlphaFoldDB" id="A0A8H9QWR5"/>
<dbReference type="Proteomes" id="UP000273641">
    <property type="component" value="Unassembled WGS sequence"/>
</dbReference>
<keyword evidence="1" id="KW-1133">Transmembrane helix</keyword>
<sequence length="72" mass="8125">MKHLKKILMSAILITLITLFSPLILKNSIALYIEQRVSYFTSVEVVSNILSPLFALISIFLIAYSIIAIKNK</sequence>